<dbReference type="InterPro" id="IPR029046">
    <property type="entry name" value="LolA/LolB/LppX"/>
</dbReference>
<feature type="signal peptide" evidence="10">
    <location>
        <begin position="1"/>
        <end position="35"/>
    </location>
</feature>
<evidence type="ECO:0000256" key="10">
    <source>
        <dbReference type="HAMAP-Rule" id="MF_00240"/>
    </source>
</evidence>
<evidence type="ECO:0000256" key="6">
    <source>
        <dbReference type="ARBA" id="ARBA00022729"/>
    </source>
</evidence>
<evidence type="ECO:0000256" key="9">
    <source>
        <dbReference type="ARBA" id="ARBA00023186"/>
    </source>
</evidence>
<evidence type="ECO:0000256" key="4">
    <source>
        <dbReference type="ARBA" id="ARBA00014035"/>
    </source>
</evidence>
<keyword evidence="11" id="KW-0449">Lipoprotein</keyword>
<reference evidence="11 12" key="1">
    <citation type="submission" date="2017-10" db="EMBL/GenBank/DDBJ databases">
        <title>Two draft genome sequences of Pusillimonas sp. strains isolated from a nitrate- and radionuclide-contaminated groundwater in Russia.</title>
        <authorList>
            <person name="Grouzdev D.S."/>
            <person name="Tourova T.P."/>
            <person name="Goeva M.A."/>
            <person name="Babich T.L."/>
            <person name="Sokolova D.S."/>
            <person name="Abdullin R."/>
            <person name="Poltaraus A.B."/>
            <person name="Toshchakov S.V."/>
            <person name="Nazina T.N."/>
        </authorList>
    </citation>
    <scope>NUCLEOTIDE SEQUENCE [LARGE SCALE GENOMIC DNA]</scope>
    <source>
        <strain evidence="11 12">JR1/69-3-13</strain>
    </source>
</reference>
<dbReference type="NCBIfam" id="NF000661">
    <property type="entry name" value="PRK00031.1-3"/>
    <property type="match status" value="1"/>
</dbReference>
<dbReference type="SUPFAM" id="SSF89392">
    <property type="entry name" value="Prokaryotic lipoproteins and lipoprotein localization factors"/>
    <property type="match status" value="1"/>
</dbReference>
<sequence length="221" mass="23527" precursor="true">MRHKALGAFAGGCAARLRHAAVALVLAAAPVFAWAADAPAQLRDFAAKVQAGTGQFTQQTVDSKGGGKRPQSGEFAFKRPGQFKWAVKKPYEQLIVSDGKMVYQYDPDLAQVTQRKVDQSIGASPAAILFGSGSLDEAFSVTELPGKDGLDWLRATPRSADAGFTHVDIGLKASLPARLELLDSFGQTTRIELSDIVANPTLPPGEFQFVAPDGVDVVKMQ</sequence>
<evidence type="ECO:0000256" key="1">
    <source>
        <dbReference type="ARBA" id="ARBA00004418"/>
    </source>
</evidence>
<organism evidence="11 12">
    <name type="scientific">Pollutimonas subterranea</name>
    <dbReference type="NCBI Taxonomy" id="2045210"/>
    <lineage>
        <taxon>Bacteria</taxon>
        <taxon>Pseudomonadati</taxon>
        <taxon>Pseudomonadota</taxon>
        <taxon>Betaproteobacteria</taxon>
        <taxon>Burkholderiales</taxon>
        <taxon>Alcaligenaceae</taxon>
        <taxon>Pollutimonas</taxon>
    </lineage>
</organism>
<keyword evidence="8 10" id="KW-0653">Protein transport</keyword>
<dbReference type="PANTHER" id="PTHR35869">
    <property type="entry name" value="OUTER-MEMBRANE LIPOPROTEIN CARRIER PROTEIN"/>
    <property type="match status" value="1"/>
</dbReference>
<keyword evidence="9 10" id="KW-0143">Chaperone</keyword>
<dbReference type="GO" id="GO:0042597">
    <property type="term" value="C:periplasmic space"/>
    <property type="evidence" value="ECO:0007669"/>
    <property type="project" value="UniProtKB-SubCell"/>
</dbReference>
<evidence type="ECO:0000256" key="5">
    <source>
        <dbReference type="ARBA" id="ARBA00022448"/>
    </source>
</evidence>
<evidence type="ECO:0000256" key="7">
    <source>
        <dbReference type="ARBA" id="ARBA00022764"/>
    </source>
</evidence>
<dbReference type="OrthoDB" id="9787361at2"/>
<evidence type="ECO:0000256" key="3">
    <source>
        <dbReference type="ARBA" id="ARBA00011245"/>
    </source>
</evidence>
<evidence type="ECO:0000256" key="2">
    <source>
        <dbReference type="ARBA" id="ARBA00007615"/>
    </source>
</evidence>
<proteinExistence type="inferred from homology"/>
<comment type="subunit">
    <text evidence="3 10">Monomer.</text>
</comment>
<feature type="chain" id="PRO_5015015365" description="Outer-membrane lipoprotein carrier protein" evidence="10">
    <location>
        <begin position="36"/>
        <end position="221"/>
    </location>
</feature>
<dbReference type="PANTHER" id="PTHR35869:SF1">
    <property type="entry name" value="OUTER-MEMBRANE LIPOPROTEIN CARRIER PROTEIN"/>
    <property type="match status" value="1"/>
</dbReference>
<dbReference type="InterPro" id="IPR018323">
    <property type="entry name" value="OM_lipoprot_carrier_LolA_Pbac"/>
</dbReference>
<accession>A0A2N4UA75</accession>
<comment type="similarity">
    <text evidence="2 10">Belongs to the LolA family.</text>
</comment>
<dbReference type="Proteomes" id="UP000234190">
    <property type="component" value="Unassembled WGS sequence"/>
</dbReference>
<dbReference type="EMBL" id="PDNW01000001">
    <property type="protein sequence ID" value="PLC51932.1"/>
    <property type="molecule type" value="Genomic_DNA"/>
</dbReference>
<dbReference type="NCBIfam" id="TIGR00547">
    <property type="entry name" value="lolA"/>
    <property type="match status" value="1"/>
</dbReference>
<keyword evidence="5 10" id="KW-0813">Transport</keyword>
<gene>
    <name evidence="10" type="primary">lolA</name>
    <name evidence="11" type="ORF">CR159_00650</name>
</gene>
<dbReference type="InterPro" id="IPR004564">
    <property type="entry name" value="OM_lipoprot_carrier_LolA-like"/>
</dbReference>
<dbReference type="AlphaFoldDB" id="A0A2N4UA75"/>
<keyword evidence="12" id="KW-1185">Reference proteome</keyword>
<keyword evidence="7 10" id="KW-0574">Periplasm</keyword>
<protein>
    <recommendedName>
        <fullName evidence="4 10">Outer-membrane lipoprotein carrier protein</fullName>
    </recommendedName>
</protein>
<keyword evidence="6 10" id="KW-0732">Signal</keyword>
<dbReference type="CDD" id="cd16325">
    <property type="entry name" value="LolA"/>
    <property type="match status" value="1"/>
</dbReference>
<comment type="caution">
    <text evidence="11">The sequence shown here is derived from an EMBL/GenBank/DDBJ whole genome shotgun (WGS) entry which is preliminary data.</text>
</comment>
<dbReference type="GO" id="GO:0044874">
    <property type="term" value="P:lipoprotein localization to outer membrane"/>
    <property type="evidence" value="ECO:0007669"/>
    <property type="project" value="UniProtKB-UniRule"/>
</dbReference>
<dbReference type="GO" id="GO:0042953">
    <property type="term" value="P:lipoprotein transport"/>
    <property type="evidence" value="ECO:0007669"/>
    <property type="project" value="InterPro"/>
</dbReference>
<dbReference type="HAMAP" id="MF_00240">
    <property type="entry name" value="LolA"/>
    <property type="match status" value="1"/>
</dbReference>
<comment type="subcellular location">
    <subcellularLocation>
        <location evidence="1 10">Periplasm</location>
    </subcellularLocation>
</comment>
<dbReference type="Gene3D" id="2.50.20.10">
    <property type="entry name" value="Lipoprotein localisation LolA/LolB/LppX"/>
    <property type="match status" value="1"/>
</dbReference>
<dbReference type="Pfam" id="PF03548">
    <property type="entry name" value="LolA"/>
    <property type="match status" value="1"/>
</dbReference>
<evidence type="ECO:0000313" key="12">
    <source>
        <dbReference type="Proteomes" id="UP000234190"/>
    </source>
</evidence>
<evidence type="ECO:0000256" key="8">
    <source>
        <dbReference type="ARBA" id="ARBA00022927"/>
    </source>
</evidence>
<comment type="function">
    <text evidence="10">Participates in the translocation of lipoproteins from the inner membrane to the outer membrane. Only forms a complex with a lipoprotein if the residue after the N-terminal Cys is not an aspartate (The Asp acts as a targeting signal to indicate that the lipoprotein should stay in the inner membrane).</text>
</comment>
<name>A0A2N4UA75_9BURK</name>
<evidence type="ECO:0000313" key="11">
    <source>
        <dbReference type="EMBL" id="PLC51932.1"/>
    </source>
</evidence>